<comment type="caution">
    <text evidence="2">The sequence shown here is derived from an EMBL/GenBank/DDBJ whole genome shotgun (WGS) entry which is preliminary data.</text>
</comment>
<dbReference type="RefSeq" id="WP_133867376.1">
    <property type="nucleotide sequence ID" value="NZ_JAVJPS010000037.1"/>
</dbReference>
<dbReference type="InterPro" id="IPR001054">
    <property type="entry name" value="A/G_cyclase"/>
</dbReference>
<dbReference type="SUPFAM" id="SSF55073">
    <property type="entry name" value="Nucleotide cyclase"/>
    <property type="match status" value="1"/>
</dbReference>
<dbReference type="OrthoDB" id="310836at2"/>
<dbReference type="GO" id="GO:0009190">
    <property type="term" value="P:cyclic nucleotide biosynthetic process"/>
    <property type="evidence" value="ECO:0007669"/>
    <property type="project" value="InterPro"/>
</dbReference>
<dbReference type="AlphaFoldDB" id="A0A4R7HVK5"/>
<reference evidence="2 3" key="1">
    <citation type="submission" date="2019-03" db="EMBL/GenBank/DDBJ databases">
        <title>Sequencing the genomes of 1000 actinobacteria strains.</title>
        <authorList>
            <person name="Klenk H.-P."/>
        </authorList>
    </citation>
    <scope>NUCLEOTIDE SEQUENCE [LARGE SCALE GENOMIC DNA]</scope>
    <source>
        <strain evidence="2 3">DSM 18936</strain>
    </source>
</reference>
<name>A0A4R7HVK5_9ACTN</name>
<protein>
    <submittedName>
        <fullName evidence="2">Class 3 adenylate cyclase</fullName>
    </submittedName>
</protein>
<dbReference type="GO" id="GO:0035556">
    <property type="term" value="P:intracellular signal transduction"/>
    <property type="evidence" value="ECO:0007669"/>
    <property type="project" value="InterPro"/>
</dbReference>
<evidence type="ECO:0000259" key="1">
    <source>
        <dbReference type="PROSITE" id="PS50125"/>
    </source>
</evidence>
<evidence type="ECO:0000313" key="3">
    <source>
        <dbReference type="Proteomes" id="UP000294558"/>
    </source>
</evidence>
<dbReference type="Proteomes" id="UP000294558">
    <property type="component" value="Unassembled WGS sequence"/>
</dbReference>
<keyword evidence="3" id="KW-1185">Reference proteome</keyword>
<evidence type="ECO:0000313" key="2">
    <source>
        <dbReference type="EMBL" id="TDT14865.1"/>
    </source>
</evidence>
<dbReference type="EMBL" id="SOAU01000001">
    <property type="protein sequence ID" value="TDT14865.1"/>
    <property type="molecule type" value="Genomic_DNA"/>
</dbReference>
<dbReference type="Pfam" id="PF16701">
    <property type="entry name" value="Ad_Cy_reg"/>
    <property type="match status" value="1"/>
</dbReference>
<proteinExistence type="predicted"/>
<dbReference type="CDD" id="cd07302">
    <property type="entry name" value="CHD"/>
    <property type="match status" value="1"/>
</dbReference>
<organism evidence="2 3">
    <name type="scientific">Ilumatobacter fluminis</name>
    <dbReference type="NCBI Taxonomy" id="467091"/>
    <lineage>
        <taxon>Bacteria</taxon>
        <taxon>Bacillati</taxon>
        <taxon>Actinomycetota</taxon>
        <taxon>Acidimicrobiia</taxon>
        <taxon>Acidimicrobiales</taxon>
        <taxon>Ilumatobacteraceae</taxon>
        <taxon>Ilumatobacter</taxon>
    </lineage>
</organism>
<dbReference type="Gene3D" id="3.30.70.1230">
    <property type="entry name" value="Nucleotide cyclase"/>
    <property type="match status" value="1"/>
</dbReference>
<dbReference type="PROSITE" id="PS50125">
    <property type="entry name" value="GUANYLATE_CYCLASE_2"/>
    <property type="match status" value="1"/>
</dbReference>
<sequence length="369" mass="39431">MSSPSAEEYEAAGLYDPSAPDADDRLRLLGWLQAMGVTVDELRSALDYGALSSVASDRWLVPGERLRRDDAIERSGLDPEAYDAYVTALGYEPIQGAPDGEVGITEAEIDLLASMEVLTGLFERDEALSLVRVIGSALARIAEATISLFLADVESAHVRQGGSEFELAQTVYEAVQLIEDLGARLDPALRRHMLQAAERTRATTIDAVERFQYRYAVGFVDLVGFTTISRDMSAEDLSAFVGRFERTAHEVVSGAGARVVKLIGDEVMFVDPDPNAAVDAGRALIDTFSSMGDGVLPRGGMAYGSVVLRGGDYYGSVVNIASRLADAAVPGELLVTTGIAEATDCEFEPAGRRMLKGFDAPITVLALPG</sequence>
<feature type="domain" description="Guanylate cyclase" evidence="1">
    <location>
        <begin position="216"/>
        <end position="325"/>
    </location>
</feature>
<dbReference type="InterPro" id="IPR029787">
    <property type="entry name" value="Nucleotide_cyclase"/>
</dbReference>
<dbReference type="InterPro" id="IPR032026">
    <property type="entry name" value="Ad_Cy_reg"/>
</dbReference>
<gene>
    <name evidence="2" type="ORF">BDK89_0423</name>
</gene>
<dbReference type="GO" id="GO:0004016">
    <property type="term" value="F:adenylate cyclase activity"/>
    <property type="evidence" value="ECO:0007669"/>
    <property type="project" value="UniProtKB-ARBA"/>
</dbReference>
<accession>A0A4R7HVK5</accession>